<evidence type="ECO:0000313" key="1">
    <source>
        <dbReference type="EMBL" id="KAE8698524.1"/>
    </source>
</evidence>
<keyword evidence="2" id="KW-1185">Reference proteome</keyword>
<gene>
    <name evidence="1" type="ORF">F3Y22_tig00110597pilonHSYRG00345</name>
</gene>
<dbReference type="AlphaFoldDB" id="A0A6A3A2K9"/>
<dbReference type="Proteomes" id="UP000436088">
    <property type="component" value="Unassembled WGS sequence"/>
</dbReference>
<sequence length="104" mass="11476">MPVAVASKLYKMIADFLWGSNKGRAIMGKMEDICKPKLFEDFDSKVMRCGFGILLFKGFYSSVSLALGCVYEDDNRAVRGCPAKDLLRWVGSSDGSYSPSVFGK</sequence>
<proteinExistence type="predicted"/>
<evidence type="ECO:0000313" key="2">
    <source>
        <dbReference type="Proteomes" id="UP000436088"/>
    </source>
</evidence>
<comment type="caution">
    <text evidence="1">The sequence shown here is derived from an EMBL/GenBank/DDBJ whole genome shotgun (WGS) entry which is preliminary data.</text>
</comment>
<name>A0A6A3A2K9_HIBSY</name>
<reference evidence="1" key="1">
    <citation type="submission" date="2019-09" db="EMBL/GenBank/DDBJ databases">
        <title>Draft genome information of white flower Hibiscus syriacus.</title>
        <authorList>
            <person name="Kim Y.-M."/>
        </authorList>
    </citation>
    <scope>NUCLEOTIDE SEQUENCE [LARGE SCALE GENOMIC DNA]</scope>
    <source>
        <strain evidence="1">YM2019G1</strain>
    </source>
</reference>
<protein>
    <submittedName>
        <fullName evidence="1">Uncharacterized protein</fullName>
    </submittedName>
</protein>
<organism evidence="1 2">
    <name type="scientific">Hibiscus syriacus</name>
    <name type="common">Rose of Sharon</name>
    <dbReference type="NCBI Taxonomy" id="106335"/>
    <lineage>
        <taxon>Eukaryota</taxon>
        <taxon>Viridiplantae</taxon>
        <taxon>Streptophyta</taxon>
        <taxon>Embryophyta</taxon>
        <taxon>Tracheophyta</taxon>
        <taxon>Spermatophyta</taxon>
        <taxon>Magnoliopsida</taxon>
        <taxon>eudicotyledons</taxon>
        <taxon>Gunneridae</taxon>
        <taxon>Pentapetalae</taxon>
        <taxon>rosids</taxon>
        <taxon>malvids</taxon>
        <taxon>Malvales</taxon>
        <taxon>Malvaceae</taxon>
        <taxon>Malvoideae</taxon>
        <taxon>Hibiscus</taxon>
    </lineage>
</organism>
<accession>A0A6A3A2K9</accession>
<dbReference type="EMBL" id="VEPZ02001044">
    <property type="protein sequence ID" value="KAE8698524.1"/>
    <property type="molecule type" value="Genomic_DNA"/>
</dbReference>